<sequence>MARARQSQVVESEQTDAIVPTRPAIHLSNCKKGGVGKTLLSKLKAAYCLEAGLDCYAVDADRQESFIKAYPQFVQPTRFSELDRHLKIPDRILDLALEKLVLLDLPGNVEEGFNHWLNAGDILAAAIDLGVEIQNWYLLDDSQECYEGFLRTLEFMQDRVKHILVRNLGKCEEWDSFDGFITPQLLQQFDLRVIDLPRLREDTATEIYKNTLSFTEARRYKGFSTAQLAGLRAYLRRAYDVLAVADFSVENLRVNN</sequence>
<dbReference type="RefSeq" id="WP_199755503.1">
    <property type="nucleotide sequence ID" value="NZ_JAVKZF010000002.1"/>
</dbReference>
<dbReference type="EMBL" id="RSCK01000015">
    <property type="protein sequence ID" value="RUT12333.1"/>
    <property type="molecule type" value="Genomic_DNA"/>
</dbReference>
<proteinExistence type="predicted"/>
<protein>
    <recommendedName>
        <fullName evidence="3">CobQ/CobB/MinD/ParA nucleotide binding domain-containing protein</fullName>
    </recommendedName>
</protein>
<dbReference type="InterPro" id="IPR027417">
    <property type="entry name" value="P-loop_NTPase"/>
</dbReference>
<dbReference type="AlphaFoldDB" id="A0AB37ULP2"/>
<evidence type="ECO:0000313" key="1">
    <source>
        <dbReference type="EMBL" id="RUT12333.1"/>
    </source>
</evidence>
<dbReference type="Proteomes" id="UP000282574">
    <property type="component" value="Unassembled WGS sequence"/>
</dbReference>
<evidence type="ECO:0008006" key="3">
    <source>
        <dbReference type="Google" id="ProtNLM"/>
    </source>
</evidence>
<dbReference type="SUPFAM" id="SSF52540">
    <property type="entry name" value="P-loop containing nucleoside triphosphate hydrolases"/>
    <property type="match status" value="1"/>
</dbReference>
<gene>
    <name evidence="1" type="ORF">DSM107010_23430</name>
</gene>
<organism evidence="1 2">
    <name type="scientific">Chroococcidiopsis cubana SAG 39.79</name>
    <dbReference type="NCBI Taxonomy" id="388085"/>
    <lineage>
        <taxon>Bacteria</taxon>
        <taxon>Bacillati</taxon>
        <taxon>Cyanobacteriota</taxon>
        <taxon>Cyanophyceae</taxon>
        <taxon>Chroococcidiopsidales</taxon>
        <taxon>Chroococcidiopsidaceae</taxon>
        <taxon>Chroococcidiopsis</taxon>
    </lineage>
</organism>
<name>A0AB37ULP2_9CYAN</name>
<dbReference type="Gene3D" id="3.40.50.300">
    <property type="entry name" value="P-loop containing nucleotide triphosphate hydrolases"/>
    <property type="match status" value="1"/>
</dbReference>
<accession>A0AB37ULP2</accession>
<reference evidence="1 2" key="1">
    <citation type="journal article" date="2019" name="Genome Biol. Evol.">
        <title>Day and night: Metabolic profiles and evolutionary relationships of six axenic non-marine cyanobacteria.</title>
        <authorList>
            <person name="Will S.E."/>
            <person name="Henke P."/>
            <person name="Boedeker C."/>
            <person name="Huang S."/>
            <person name="Brinkmann H."/>
            <person name="Rohde M."/>
            <person name="Jarek M."/>
            <person name="Friedl T."/>
            <person name="Seufert S."/>
            <person name="Schumacher M."/>
            <person name="Overmann J."/>
            <person name="Neumann-Schaal M."/>
            <person name="Petersen J."/>
        </authorList>
    </citation>
    <scope>NUCLEOTIDE SEQUENCE [LARGE SCALE GENOMIC DNA]</scope>
    <source>
        <strain evidence="1 2">SAG 39.79</strain>
    </source>
</reference>
<comment type="caution">
    <text evidence="1">The sequence shown here is derived from an EMBL/GenBank/DDBJ whole genome shotgun (WGS) entry which is preliminary data.</text>
</comment>
<evidence type="ECO:0000313" key="2">
    <source>
        <dbReference type="Proteomes" id="UP000282574"/>
    </source>
</evidence>
<keyword evidence="2" id="KW-1185">Reference proteome</keyword>